<comment type="caution">
    <text evidence="1">The sequence shown here is derived from an EMBL/GenBank/DDBJ whole genome shotgun (WGS) entry which is preliminary data.</text>
</comment>
<dbReference type="AlphaFoldDB" id="A0A2P6NGC4"/>
<evidence type="ECO:0000313" key="1">
    <source>
        <dbReference type="EMBL" id="PRP83016.1"/>
    </source>
</evidence>
<dbReference type="InParanoid" id="A0A2P6NGC4"/>
<reference evidence="1 2" key="1">
    <citation type="journal article" date="2018" name="Genome Biol. Evol.">
        <title>Multiple Roots of Fruiting Body Formation in Amoebozoa.</title>
        <authorList>
            <person name="Hillmann F."/>
            <person name="Forbes G."/>
            <person name="Novohradska S."/>
            <person name="Ferling I."/>
            <person name="Riege K."/>
            <person name="Groth M."/>
            <person name="Westermann M."/>
            <person name="Marz M."/>
            <person name="Spaller T."/>
            <person name="Winckler T."/>
            <person name="Schaap P."/>
            <person name="Glockner G."/>
        </authorList>
    </citation>
    <scope>NUCLEOTIDE SEQUENCE [LARGE SCALE GENOMIC DNA]</scope>
    <source>
        <strain evidence="1 2">Jena</strain>
    </source>
</reference>
<sequence length="71" mass="8595">MDTTADEPLSPVSIAYTEEEYEMTYQQYFLHIAEKKIQAMESYVENRIREYQSEADKVRQDFKERFCVEEL</sequence>
<accession>A0A2P6NGC4</accession>
<protein>
    <submittedName>
        <fullName evidence="1">Uncharacterized protein</fullName>
    </submittedName>
</protein>
<keyword evidence="2" id="KW-1185">Reference proteome</keyword>
<dbReference type="Proteomes" id="UP000241769">
    <property type="component" value="Unassembled WGS sequence"/>
</dbReference>
<dbReference type="EMBL" id="MDYQ01000091">
    <property type="protein sequence ID" value="PRP83016.1"/>
    <property type="molecule type" value="Genomic_DNA"/>
</dbReference>
<organism evidence="1 2">
    <name type="scientific">Planoprotostelium fungivorum</name>
    <dbReference type="NCBI Taxonomy" id="1890364"/>
    <lineage>
        <taxon>Eukaryota</taxon>
        <taxon>Amoebozoa</taxon>
        <taxon>Evosea</taxon>
        <taxon>Variosea</taxon>
        <taxon>Cavosteliida</taxon>
        <taxon>Cavosteliaceae</taxon>
        <taxon>Planoprotostelium</taxon>
    </lineage>
</organism>
<evidence type="ECO:0000313" key="2">
    <source>
        <dbReference type="Proteomes" id="UP000241769"/>
    </source>
</evidence>
<name>A0A2P6NGC4_9EUKA</name>
<gene>
    <name evidence="1" type="ORF">PROFUN_09871</name>
</gene>
<proteinExistence type="predicted"/>